<sequence>MGVSLQGKKKSTSFKKSSFKVTSMAQGSGPSPTATASNGSTSKPSLLKKKRNLPGTPGNFRNTPHQPQLCF</sequence>
<feature type="compositionally biased region" description="Low complexity" evidence="1">
    <location>
        <begin position="14"/>
        <end position="23"/>
    </location>
</feature>
<dbReference type="AlphaFoldDB" id="A0A7J7FSG8"/>
<keyword evidence="3" id="KW-1185">Reference proteome</keyword>
<proteinExistence type="predicted"/>
<feature type="region of interest" description="Disordered" evidence="1">
    <location>
        <begin position="1"/>
        <end position="71"/>
    </location>
</feature>
<comment type="caution">
    <text evidence="2">The sequence shown here is derived from an EMBL/GenBank/DDBJ whole genome shotgun (WGS) entry which is preliminary data.</text>
</comment>
<evidence type="ECO:0000256" key="1">
    <source>
        <dbReference type="SAM" id="MobiDB-lite"/>
    </source>
</evidence>
<dbReference type="EMBL" id="JACBKZ010000015">
    <property type="protein sequence ID" value="KAF5931323.1"/>
    <property type="molecule type" value="Genomic_DNA"/>
</dbReference>
<evidence type="ECO:0000313" key="2">
    <source>
        <dbReference type="EMBL" id="KAF5931323.1"/>
    </source>
</evidence>
<organism evidence="2 3">
    <name type="scientific">Camellia sinensis</name>
    <name type="common">Tea plant</name>
    <name type="synonym">Thea sinensis</name>
    <dbReference type="NCBI Taxonomy" id="4442"/>
    <lineage>
        <taxon>Eukaryota</taxon>
        <taxon>Viridiplantae</taxon>
        <taxon>Streptophyta</taxon>
        <taxon>Embryophyta</taxon>
        <taxon>Tracheophyta</taxon>
        <taxon>Spermatophyta</taxon>
        <taxon>Magnoliopsida</taxon>
        <taxon>eudicotyledons</taxon>
        <taxon>Gunneridae</taxon>
        <taxon>Pentapetalae</taxon>
        <taxon>asterids</taxon>
        <taxon>Ericales</taxon>
        <taxon>Theaceae</taxon>
        <taxon>Camellia</taxon>
    </lineage>
</organism>
<accession>A0A7J7FSG8</accession>
<feature type="compositionally biased region" description="Polar residues" evidence="1">
    <location>
        <begin position="59"/>
        <end position="71"/>
    </location>
</feature>
<name>A0A7J7FSG8_CAMSI</name>
<reference evidence="3" key="1">
    <citation type="journal article" date="2020" name="Nat. Commun.">
        <title>Genome assembly of wild tea tree DASZ reveals pedigree and selection history of tea varieties.</title>
        <authorList>
            <person name="Zhang W."/>
            <person name="Zhang Y."/>
            <person name="Qiu H."/>
            <person name="Guo Y."/>
            <person name="Wan H."/>
            <person name="Zhang X."/>
            <person name="Scossa F."/>
            <person name="Alseekh S."/>
            <person name="Zhang Q."/>
            <person name="Wang P."/>
            <person name="Xu L."/>
            <person name="Schmidt M.H."/>
            <person name="Jia X."/>
            <person name="Li D."/>
            <person name="Zhu A."/>
            <person name="Guo F."/>
            <person name="Chen W."/>
            <person name="Ni D."/>
            <person name="Usadel B."/>
            <person name="Fernie A.R."/>
            <person name="Wen W."/>
        </authorList>
    </citation>
    <scope>NUCLEOTIDE SEQUENCE [LARGE SCALE GENOMIC DNA]</scope>
    <source>
        <strain evidence="3">cv. G240</strain>
    </source>
</reference>
<gene>
    <name evidence="2" type="ORF">HYC85_032196</name>
</gene>
<protein>
    <submittedName>
        <fullName evidence="2">Uncharacterized protein</fullName>
    </submittedName>
</protein>
<evidence type="ECO:0000313" key="3">
    <source>
        <dbReference type="Proteomes" id="UP000593564"/>
    </source>
</evidence>
<dbReference type="Proteomes" id="UP000593564">
    <property type="component" value="Unassembled WGS sequence"/>
</dbReference>
<reference evidence="2 3" key="2">
    <citation type="submission" date="2020-07" db="EMBL/GenBank/DDBJ databases">
        <title>Genome assembly of wild tea tree DASZ reveals pedigree and selection history of tea varieties.</title>
        <authorList>
            <person name="Zhang W."/>
        </authorList>
    </citation>
    <scope>NUCLEOTIDE SEQUENCE [LARGE SCALE GENOMIC DNA]</scope>
    <source>
        <strain evidence="3">cv. G240</strain>
        <tissue evidence="2">Leaf</tissue>
    </source>
</reference>
<feature type="compositionally biased region" description="Polar residues" evidence="1">
    <location>
        <begin position="24"/>
        <end position="44"/>
    </location>
</feature>